<dbReference type="InterPro" id="IPR010869">
    <property type="entry name" value="DUF1501"/>
</dbReference>
<keyword evidence="2" id="KW-1185">Reference proteome</keyword>
<evidence type="ECO:0008006" key="3">
    <source>
        <dbReference type="Google" id="ProtNLM"/>
    </source>
</evidence>
<evidence type="ECO:0000313" key="2">
    <source>
        <dbReference type="Proteomes" id="UP000464178"/>
    </source>
</evidence>
<dbReference type="InterPro" id="IPR017850">
    <property type="entry name" value="Alkaline_phosphatase_core_sf"/>
</dbReference>
<organism evidence="1 2">
    <name type="scientific">Gemmata massiliana</name>
    <dbReference type="NCBI Taxonomy" id="1210884"/>
    <lineage>
        <taxon>Bacteria</taxon>
        <taxon>Pseudomonadati</taxon>
        <taxon>Planctomycetota</taxon>
        <taxon>Planctomycetia</taxon>
        <taxon>Gemmatales</taxon>
        <taxon>Gemmataceae</taxon>
        <taxon>Gemmata</taxon>
    </lineage>
</organism>
<sequence length="440" mass="46711">MRPIDRRYFLRAGALSVGTSMSGWLAPLATAAAKEPARKRACILLWMNGGPSTIDLWDLKPGHDNGGPFKEIGTAAPGVKISEHLPKIAARIKHVALVRSMTSKEGDHGLATYFAHTGYSSRGPIRYPSLGSVVAKELGSDDAALPNFVSVAPFRAFSPAAHEPGFLGPRYAPLAVGESRPLAPQPGGANQAMEVEDLALPGGIATDRFDARWKLAAELQHEFAADRPDPAAKSHHTAYDRAAKLMRSAAAKALKLDDEPAKLRDTYGRDVFGQGCLLARRLVESGVPFVEVALGGAGGVGWDTHTDNFERVKQLSQTLDAGWSALLDDLKDRGLLDTTTIVWMGEFGRTPKINGSKGRDHYPYAWSAALAGGGINGGQAFGKTSKDGTAVDERPVTVPNFLATVCKALGIDPQTQNVSNTGRPIPIIDSAAKPVAELLG</sequence>
<dbReference type="EMBL" id="LR593886">
    <property type="protein sequence ID" value="VTR92497.1"/>
    <property type="molecule type" value="Genomic_DNA"/>
</dbReference>
<dbReference type="InterPro" id="IPR006311">
    <property type="entry name" value="TAT_signal"/>
</dbReference>
<dbReference type="SUPFAM" id="SSF53649">
    <property type="entry name" value="Alkaline phosphatase-like"/>
    <property type="match status" value="1"/>
</dbReference>
<proteinExistence type="predicted"/>
<dbReference type="PROSITE" id="PS51318">
    <property type="entry name" value="TAT"/>
    <property type="match status" value="1"/>
</dbReference>
<gene>
    <name evidence="1" type="ORF">SOIL9_52170</name>
</gene>
<dbReference type="PANTHER" id="PTHR43737:SF1">
    <property type="entry name" value="DUF1501 DOMAIN-CONTAINING PROTEIN"/>
    <property type="match status" value="1"/>
</dbReference>
<dbReference type="Gene3D" id="3.40.720.10">
    <property type="entry name" value="Alkaline Phosphatase, subunit A"/>
    <property type="match status" value="1"/>
</dbReference>
<evidence type="ECO:0000313" key="1">
    <source>
        <dbReference type="EMBL" id="VTR92497.1"/>
    </source>
</evidence>
<dbReference type="PANTHER" id="PTHR43737">
    <property type="entry name" value="BLL7424 PROTEIN"/>
    <property type="match status" value="1"/>
</dbReference>
<name>A0A6P2CV82_9BACT</name>
<protein>
    <recommendedName>
        <fullName evidence="3">DUF1501 domain-containing protein</fullName>
    </recommendedName>
</protein>
<dbReference type="KEGG" id="gms:SOIL9_52170"/>
<dbReference type="AlphaFoldDB" id="A0A6P2CV82"/>
<reference evidence="1 2" key="1">
    <citation type="submission" date="2019-05" db="EMBL/GenBank/DDBJ databases">
        <authorList>
            <consortium name="Science for Life Laboratories"/>
        </authorList>
    </citation>
    <scope>NUCLEOTIDE SEQUENCE [LARGE SCALE GENOMIC DNA]</scope>
    <source>
        <strain evidence="1">Soil9</strain>
    </source>
</reference>
<dbReference type="Pfam" id="PF07394">
    <property type="entry name" value="DUF1501"/>
    <property type="match status" value="1"/>
</dbReference>
<dbReference type="RefSeq" id="WP_162667349.1">
    <property type="nucleotide sequence ID" value="NZ_LR593886.1"/>
</dbReference>
<accession>A0A6P2CV82</accession>
<dbReference type="Proteomes" id="UP000464178">
    <property type="component" value="Chromosome"/>
</dbReference>